<keyword evidence="2" id="KW-0472">Membrane</keyword>
<dbReference type="AlphaFoldDB" id="A0A9Q3F7G5"/>
<evidence type="ECO:0000256" key="2">
    <source>
        <dbReference type="SAM" id="Phobius"/>
    </source>
</evidence>
<keyword evidence="2" id="KW-0812">Transmembrane</keyword>
<name>A0A9Q3F7G5_9BASI</name>
<organism evidence="3 4">
    <name type="scientific">Austropuccinia psidii MF-1</name>
    <dbReference type="NCBI Taxonomy" id="1389203"/>
    <lineage>
        <taxon>Eukaryota</taxon>
        <taxon>Fungi</taxon>
        <taxon>Dikarya</taxon>
        <taxon>Basidiomycota</taxon>
        <taxon>Pucciniomycotina</taxon>
        <taxon>Pucciniomycetes</taxon>
        <taxon>Pucciniales</taxon>
        <taxon>Sphaerophragmiaceae</taxon>
        <taxon>Austropuccinia</taxon>
    </lineage>
</organism>
<reference evidence="3" key="1">
    <citation type="submission" date="2021-03" db="EMBL/GenBank/DDBJ databases">
        <title>Draft genome sequence of rust myrtle Austropuccinia psidii MF-1, a brazilian biotype.</title>
        <authorList>
            <person name="Quecine M.C."/>
            <person name="Pachon D.M.R."/>
            <person name="Bonatelli M.L."/>
            <person name="Correr F.H."/>
            <person name="Franceschini L.M."/>
            <person name="Leite T.F."/>
            <person name="Margarido G.R.A."/>
            <person name="Almeida C.A."/>
            <person name="Ferrarezi J.A."/>
            <person name="Labate C.A."/>
        </authorList>
    </citation>
    <scope>NUCLEOTIDE SEQUENCE</scope>
    <source>
        <strain evidence="3">MF-1</strain>
    </source>
</reference>
<feature type="region of interest" description="Disordered" evidence="1">
    <location>
        <begin position="52"/>
        <end position="88"/>
    </location>
</feature>
<accession>A0A9Q3F7G5</accession>
<dbReference type="EMBL" id="AVOT02040038">
    <property type="protein sequence ID" value="MBW0535186.1"/>
    <property type="molecule type" value="Genomic_DNA"/>
</dbReference>
<evidence type="ECO:0000313" key="4">
    <source>
        <dbReference type="Proteomes" id="UP000765509"/>
    </source>
</evidence>
<evidence type="ECO:0000313" key="3">
    <source>
        <dbReference type="EMBL" id="MBW0535186.1"/>
    </source>
</evidence>
<proteinExistence type="predicted"/>
<feature type="transmembrane region" description="Helical" evidence="2">
    <location>
        <begin position="289"/>
        <end position="308"/>
    </location>
</feature>
<protein>
    <submittedName>
        <fullName evidence="3">Uncharacterized protein</fullName>
    </submittedName>
</protein>
<dbReference type="Proteomes" id="UP000765509">
    <property type="component" value="Unassembled WGS sequence"/>
</dbReference>
<evidence type="ECO:0000256" key="1">
    <source>
        <dbReference type="SAM" id="MobiDB-lite"/>
    </source>
</evidence>
<feature type="compositionally biased region" description="Polar residues" evidence="1">
    <location>
        <begin position="55"/>
        <end position="76"/>
    </location>
</feature>
<sequence>MLGVKSGDTLPPESHLKIGTMTNISSKRQFKTSKNKGKKKICQTFQLAPEVNEGESVNLSPSANENNSRHPINTTNHHPDESPEIGDVTNHHKNIVQSPALGTQESTTLPNENFSTETQRTVAEDEIILINQWICCFFTTSKSKSLINEDYIAPKDGFPTKLQCGLCYKSGRDMRIKEWLEELYQAGKEVFGNIYIGYLANSIVSMGFDMFSPKSEEPLLYETILSLPLFQNHIFIPVGLPKRIHAPYLLVHILVQPSQNQKKQVANILFEAIVFIWMIRALRLHSIFLIKIPVILFLLKLVLCDIWADI</sequence>
<gene>
    <name evidence="3" type="ORF">O181_074901</name>
</gene>
<keyword evidence="4" id="KW-1185">Reference proteome</keyword>
<comment type="caution">
    <text evidence="3">The sequence shown here is derived from an EMBL/GenBank/DDBJ whole genome shotgun (WGS) entry which is preliminary data.</text>
</comment>
<keyword evidence="2" id="KW-1133">Transmembrane helix</keyword>